<proteinExistence type="predicted"/>
<organism evidence="1 2">
    <name type="scientific">Bradyrhizobium brasilense</name>
    <dbReference type="NCBI Taxonomy" id="1419277"/>
    <lineage>
        <taxon>Bacteria</taxon>
        <taxon>Pseudomonadati</taxon>
        <taxon>Pseudomonadota</taxon>
        <taxon>Alphaproteobacteria</taxon>
        <taxon>Hyphomicrobiales</taxon>
        <taxon>Nitrobacteraceae</taxon>
        <taxon>Bradyrhizobium</taxon>
    </lineage>
</organism>
<evidence type="ECO:0000313" key="2">
    <source>
        <dbReference type="Proteomes" id="UP000199245"/>
    </source>
</evidence>
<evidence type="ECO:0008006" key="3">
    <source>
        <dbReference type="Google" id="ProtNLM"/>
    </source>
</evidence>
<dbReference type="RefSeq" id="WP_092077541.1">
    <property type="nucleotide sequence ID" value="NZ_FMZW01000001.1"/>
</dbReference>
<dbReference type="Proteomes" id="UP000199245">
    <property type="component" value="Unassembled WGS sequence"/>
</dbReference>
<protein>
    <recommendedName>
        <fullName evidence="3">Twin-arginine translocation signal domain-containing protein</fullName>
    </recommendedName>
</protein>
<name>A0A1G6IIV6_9BRAD</name>
<evidence type="ECO:0000313" key="1">
    <source>
        <dbReference type="EMBL" id="SDC05666.1"/>
    </source>
</evidence>
<sequence length="148" mass="16446">MTNEISRRLLLKLAGAAGVTLALPNVPALAERQEEIPVFEYNDGSGWRVLGAVIDGDLRVGMEMIFQGHGVPPLKGPLTTTLKVEYFSNKDDPFADLDRRRFSVRINFPIHERRVACDDMMAVEHILSSSGKAEAKLISRRIPDFPVS</sequence>
<dbReference type="PROSITE" id="PS51318">
    <property type="entry name" value="TAT"/>
    <property type="match status" value="1"/>
</dbReference>
<gene>
    <name evidence="1" type="ORF">SAMN05216337_1001143</name>
</gene>
<dbReference type="InterPro" id="IPR006311">
    <property type="entry name" value="TAT_signal"/>
</dbReference>
<dbReference type="EMBL" id="FMZW01000001">
    <property type="protein sequence ID" value="SDC05666.1"/>
    <property type="molecule type" value="Genomic_DNA"/>
</dbReference>
<reference evidence="1 2" key="1">
    <citation type="submission" date="2016-10" db="EMBL/GenBank/DDBJ databases">
        <authorList>
            <person name="de Groot N.N."/>
        </authorList>
    </citation>
    <scope>NUCLEOTIDE SEQUENCE [LARGE SCALE GENOMIC DNA]</scope>
    <source>
        <strain evidence="1 2">R5</strain>
    </source>
</reference>
<dbReference type="AlphaFoldDB" id="A0A1G6IIV6"/>
<accession>A0A1G6IIV6</accession>